<evidence type="ECO:0008006" key="4">
    <source>
        <dbReference type="Google" id="ProtNLM"/>
    </source>
</evidence>
<name>A0ABY3WHU4_9ACTN</name>
<evidence type="ECO:0000313" key="2">
    <source>
        <dbReference type="EMBL" id="UNM12164.1"/>
    </source>
</evidence>
<reference evidence="2 3" key="1">
    <citation type="submission" date="2021-03" db="EMBL/GenBank/DDBJ databases">
        <title>Complete genome of Streptomyces formicae strain 1H-GS9 (DSM 100524).</title>
        <authorList>
            <person name="Atanasov K.E."/>
            <person name="Altabella T."/>
            <person name="Ferrer A."/>
        </authorList>
    </citation>
    <scope>NUCLEOTIDE SEQUENCE [LARGE SCALE GENOMIC DNA]</scope>
    <source>
        <strain evidence="2 3">1H-GS9</strain>
    </source>
</reference>
<keyword evidence="1" id="KW-0732">Signal</keyword>
<evidence type="ECO:0000313" key="3">
    <source>
        <dbReference type="Proteomes" id="UP000828924"/>
    </source>
</evidence>
<dbReference type="RefSeq" id="WP_242330764.1">
    <property type="nucleotide sequence ID" value="NZ_CP071872.1"/>
</dbReference>
<dbReference type="Proteomes" id="UP000828924">
    <property type="component" value="Chromosome"/>
</dbReference>
<accession>A0ABY3WHU4</accession>
<feature type="chain" id="PRO_5046367841" description="Preprotein translocase subunit SecD" evidence="1">
    <location>
        <begin position="30"/>
        <end position="264"/>
    </location>
</feature>
<protein>
    <recommendedName>
        <fullName evidence="4">Preprotein translocase subunit SecD</fullName>
    </recommendedName>
</protein>
<gene>
    <name evidence="2" type="ORF">J4032_11995</name>
</gene>
<keyword evidence="3" id="KW-1185">Reference proteome</keyword>
<feature type="signal peptide" evidence="1">
    <location>
        <begin position="1"/>
        <end position="29"/>
    </location>
</feature>
<proteinExistence type="predicted"/>
<dbReference type="PROSITE" id="PS51257">
    <property type="entry name" value="PROKAR_LIPOPROTEIN"/>
    <property type="match status" value="1"/>
</dbReference>
<organism evidence="2 3">
    <name type="scientific">Streptomyces formicae</name>
    <dbReference type="NCBI Taxonomy" id="1616117"/>
    <lineage>
        <taxon>Bacteria</taxon>
        <taxon>Bacillati</taxon>
        <taxon>Actinomycetota</taxon>
        <taxon>Actinomycetes</taxon>
        <taxon>Kitasatosporales</taxon>
        <taxon>Streptomycetaceae</taxon>
        <taxon>Streptomyces</taxon>
    </lineage>
</organism>
<dbReference type="EMBL" id="CP071872">
    <property type="protein sequence ID" value="UNM12164.1"/>
    <property type="molecule type" value="Genomic_DNA"/>
</dbReference>
<evidence type="ECO:0000256" key="1">
    <source>
        <dbReference type="SAM" id="SignalP"/>
    </source>
</evidence>
<sequence>MRWPIPITAFVLGLTLLTGCAIDKGTALAADFEESWSGTPDVAKISTTKNNTLPFSGTSTGTLILEDGTSADRVTTLAGEMREYVDRHDKITGRITADGITFTVVADEGRTEEVLALWRSLTADDQVADADIHDAPWKQATDRWRIEVTAVDATGALAVFKDVVAEGDRHRPLSGVKVLKVKGPGLFVETDFNDGFPAEAIAAYEAVLAQYPVVGATLRRDPVSGSAVSIVVADSADRDHAGELARSAAPNLGAAVKVTSDSAG</sequence>